<name>A0AAE0W3Q5_9BIVA</name>
<dbReference type="InterPro" id="IPR007577">
    <property type="entry name" value="GlycoTrfase_DXD_sugar-bd_CS"/>
</dbReference>
<dbReference type="AlphaFoldDB" id="A0AAE0W3Q5"/>
<evidence type="ECO:0000256" key="1">
    <source>
        <dbReference type="ARBA" id="ARBA00022679"/>
    </source>
</evidence>
<dbReference type="Gene3D" id="3.90.550.20">
    <property type="match status" value="1"/>
</dbReference>
<dbReference type="SUPFAM" id="SSF53448">
    <property type="entry name" value="Nucleotide-diphospho-sugar transferases"/>
    <property type="match status" value="1"/>
</dbReference>
<dbReference type="Pfam" id="PF04488">
    <property type="entry name" value="Gly_transf_sug"/>
    <property type="match status" value="1"/>
</dbReference>
<dbReference type="EMBL" id="JAEAOA010000768">
    <property type="protein sequence ID" value="KAK3599954.1"/>
    <property type="molecule type" value="Genomic_DNA"/>
</dbReference>
<dbReference type="GO" id="GO:0000030">
    <property type="term" value="F:mannosyltransferase activity"/>
    <property type="evidence" value="ECO:0007669"/>
    <property type="project" value="TreeGrafter"/>
</dbReference>
<dbReference type="InterPro" id="IPR051706">
    <property type="entry name" value="Glycosyltransferase_domain"/>
</dbReference>
<evidence type="ECO:0000313" key="3">
    <source>
        <dbReference type="Proteomes" id="UP001195483"/>
    </source>
</evidence>
<dbReference type="GO" id="GO:0051999">
    <property type="term" value="P:mannosyl-inositol phosphorylceramide biosynthetic process"/>
    <property type="evidence" value="ECO:0007669"/>
    <property type="project" value="TreeGrafter"/>
</dbReference>
<keyword evidence="1" id="KW-0808">Transferase</keyword>
<comment type="caution">
    <text evidence="2">The sequence shown here is derived from an EMBL/GenBank/DDBJ whole genome shotgun (WGS) entry which is preliminary data.</text>
</comment>
<reference evidence="2" key="2">
    <citation type="journal article" date="2021" name="Genome Biol. Evol.">
        <title>Developing a high-quality reference genome for a parasitic bivalve with doubly uniparental inheritance (Bivalvia: Unionida).</title>
        <authorList>
            <person name="Smith C.H."/>
        </authorList>
    </citation>
    <scope>NUCLEOTIDE SEQUENCE</scope>
    <source>
        <strain evidence="2">CHS0354</strain>
        <tissue evidence="2">Mantle</tissue>
    </source>
</reference>
<accession>A0AAE0W3Q5</accession>
<dbReference type="GO" id="GO:0016020">
    <property type="term" value="C:membrane"/>
    <property type="evidence" value="ECO:0007669"/>
    <property type="project" value="GOC"/>
</dbReference>
<dbReference type="Proteomes" id="UP001195483">
    <property type="component" value="Unassembled WGS sequence"/>
</dbReference>
<sequence length="177" mass="20863">MSWKKKYIKSFQGTQPPYMNSIEVFRNNGSFKIDRAIQTWIDKNSSQDIRPHVSSLKKRTNPNYVYMFWTDETALTFVEVMFPNILPLFSNYPRNLQRADVIQYVILYEYGGVDADLDIKFEYRFDGGGNIRFAQNNILPLAGHVLEQKNEERTCTVKIPISSWYTTPHNFRRKNMS</sequence>
<dbReference type="PANTHER" id="PTHR32385">
    <property type="entry name" value="MANNOSYL PHOSPHORYLINOSITOL CERAMIDE SYNTHASE"/>
    <property type="match status" value="1"/>
</dbReference>
<organism evidence="2 3">
    <name type="scientific">Potamilus streckersoni</name>
    <dbReference type="NCBI Taxonomy" id="2493646"/>
    <lineage>
        <taxon>Eukaryota</taxon>
        <taxon>Metazoa</taxon>
        <taxon>Spiralia</taxon>
        <taxon>Lophotrochozoa</taxon>
        <taxon>Mollusca</taxon>
        <taxon>Bivalvia</taxon>
        <taxon>Autobranchia</taxon>
        <taxon>Heteroconchia</taxon>
        <taxon>Palaeoheterodonta</taxon>
        <taxon>Unionida</taxon>
        <taxon>Unionoidea</taxon>
        <taxon>Unionidae</taxon>
        <taxon>Ambleminae</taxon>
        <taxon>Lampsilini</taxon>
        <taxon>Potamilus</taxon>
    </lineage>
</organism>
<reference evidence="2" key="1">
    <citation type="journal article" date="2021" name="Genome Biol. Evol.">
        <title>A High-Quality Reference Genome for a Parasitic Bivalve with Doubly Uniparental Inheritance (Bivalvia: Unionida).</title>
        <authorList>
            <person name="Smith C.H."/>
        </authorList>
    </citation>
    <scope>NUCLEOTIDE SEQUENCE</scope>
    <source>
        <strain evidence="2">CHS0354</strain>
    </source>
</reference>
<reference evidence="2" key="3">
    <citation type="submission" date="2023-05" db="EMBL/GenBank/DDBJ databases">
        <authorList>
            <person name="Smith C.H."/>
        </authorList>
    </citation>
    <scope>NUCLEOTIDE SEQUENCE</scope>
    <source>
        <strain evidence="2">CHS0354</strain>
        <tissue evidence="2">Mantle</tissue>
    </source>
</reference>
<dbReference type="InterPro" id="IPR029044">
    <property type="entry name" value="Nucleotide-diphossugar_trans"/>
</dbReference>
<protein>
    <submittedName>
        <fullName evidence="2">Uncharacterized protein</fullName>
    </submittedName>
</protein>
<gene>
    <name evidence="2" type="ORF">CHS0354_012600</name>
</gene>
<dbReference type="PANTHER" id="PTHR32385:SF15">
    <property type="entry name" value="INOSITOL PHOSPHOCERAMIDE MANNOSYLTRANSFERASE 1"/>
    <property type="match status" value="1"/>
</dbReference>
<keyword evidence="3" id="KW-1185">Reference proteome</keyword>
<proteinExistence type="predicted"/>
<evidence type="ECO:0000313" key="2">
    <source>
        <dbReference type="EMBL" id="KAK3599954.1"/>
    </source>
</evidence>